<keyword evidence="3 6" id="KW-0378">Hydrolase</keyword>
<keyword evidence="4" id="KW-0862">Zinc</keyword>
<dbReference type="AlphaFoldDB" id="A0A853FLQ0"/>
<comment type="caution">
    <text evidence="6">The sequence shown here is derived from an EMBL/GenBank/DDBJ whole genome shotgun (WGS) entry which is preliminary data.</text>
</comment>
<dbReference type="EMBL" id="JACCEW010000007">
    <property type="protein sequence ID" value="NYT38826.1"/>
    <property type="molecule type" value="Genomic_DNA"/>
</dbReference>
<dbReference type="Pfam" id="PF00753">
    <property type="entry name" value="Lactamase_B"/>
    <property type="match status" value="1"/>
</dbReference>
<dbReference type="GO" id="GO:0016787">
    <property type="term" value="F:hydrolase activity"/>
    <property type="evidence" value="ECO:0007669"/>
    <property type="project" value="UniProtKB-KW"/>
</dbReference>
<evidence type="ECO:0000256" key="4">
    <source>
        <dbReference type="ARBA" id="ARBA00022833"/>
    </source>
</evidence>
<evidence type="ECO:0000256" key="3">
    <source>
        <dbReference type="ARBA" id="ARBA00022801"/>
    </source>
</evidence>
<dbReference type="InterPro" id="IPR036866">
    <property type="entry name" value="RibonucZ/Hydroxyglut_hydro"/>
</dbReference>
<accession>A0A853FLQ0</accession>
<dbReference type="SMART" id="SM00849">
    <property type="entry name" value="Lactamase_B"/>
    <property type="match status" value="1"/>
</dbReference>
<dbReference type="CDD" id="cd16277">
    <property type="entry name" value="metallo-hydrolase-like_MBL-fold"/>
    <property type="match status" value="1"/>
</dbReference>
<dbReference type="InterPro" id="IPR001279">
    <property type="entry name" value="Metallo-B-lactamas"/>
</dbReference>
<proteinExistence type="inferred from homology"/>
<evidence type="ECO:0000313" key="6">
    <source>
        <dbReference type="EMBL" id="NYT38826.1"/>
    </source>
</evidence>
<evidence type="ECO:0000256" key="1">
    <source>
        <dbReference type="ARBA" id="ARBA00007749"/>
    </source>
</evidence>
<gene>
    <name evidence="6" type="ORF">H0A68_18260</name>
</gene>
<sequence length="289" mass="32315">MKKYIVGDVEVIRISEIVFHDFSASFLFPDWDANVLDDKLAWMTPGCVNKARSMVTVNIHTWLLKTPKHIILIDTGIGNGRTRTVPMFNQLNTPYLERLAQAGVGVDQVDYVMCTHLHSDHVGWNTCRRDGKWVPTFPNARYVFPQRELEQCQSRAREPAQAGGIYEDAILPVLESQQVDLVGPEGGESIDGLTFYPTPGHTAGHMSIGLAAQGEQALFTGDVVHNPIQIYRPRWNSAFCEDAAQARSSREWMLAYAVAKKALLFTAHFPESSAGYIAATEKGFDWRFA</sequence>
<dbReference type="Gene3D" id="3.60.15.10">
    <property type="entry name" value="Ribonuclease Z/Hydroxyacylglutathione hydrolase-like"/>
    <property type="match status" value="1"/>
</dbReference>
<name>A0A853FLQ0_9BURK</name>
<evidence type="ECO:0000313" key="7">
    <source>
        <dbReference type="Proteomes" id="UP000580517"/>
    </source>
</evidence>
<dbReference type="GO" id="GO:0046872">
    <property type="term" value="F:metal ion binding"/>
    <property type="evidence" value="ECO:0007669"/>
    <property type="project" value="UniProtKB-KW"/>
</dbReference>
<comment type="similarity">
    <text evidence="1">Belongs to the metallo-beta-lactamase superfamily.</text>
</comment>
<protein>
    <submittedName>
        <fullName evidence="6">MBL fold metallo-hydrolase</fullName>
    </submittedName>
</protein>
<organism evidence="6 7">
    <name type="scientific">Allopusillimonas soli</name>
    <dbReference type="NCBI Taxonomy" id="659016"/>
    <lineage>
        <taxon>Bacteria</taxon>
        <taxon>Pseudomonadati</taxon>
        <taxon>Pseudomonadota</taxon>
        <taxon>Betaproteobacteria</taxon>
        <taxon>Burkholderiales</taxon>
        <taxon>Alcaligenaceae</taxon>
        <taxon>Allopusillimonas</taxon>
    </lineage>
</organism>
<dbReference type="PANTHER" id="PTHR42978:SF6">
    <property type="entry name" value="QUORUM-QUENCHING LACTONASE YTNP-RELATED"/>
    <property type="match status" value="1"/>
</dbReference>
<evidence type="ECO:0000259" key="5">
    <source>
        <dbReference type="SMART" id="SM00849"/>
    </source>
</evidence>
<reference evidence="6 7" key="1">
    <citation type="submission" date="2020-07" db="EMBL/GenBank/DDBJ databases">
        <title>Taxonomic revisions and descriptions of new bacterial species based on genomic comparisons in the high-G+C-content subgroup of the family Alcaligenaceae.</title>
        <authorList>
            <person name="Szabo A."/>
            <person name="Felfoldi T."/>
        </authorList>
    </citation>
    <scope>NUCLEOTIDE SEQUENCE [LARGE SCALE GENOMIC DNA]</scope>
    <source>
        <strain evidence="6 7">DSM 25264</strain>
    </source>
</reference>
<keyword evidence="7" id="KW-1185">Reference proteome</keyword>
<dbReference type="PANTHER" id="PTHR42978">
    <property type="entry name" value="QUORUM-QUENCHING LACTONASE YTNP-RELATED-RELATED"/>
    <property type="match status" value="1"/>
</dbReference>
<keyword evidence="2" id="KW-0479">Metal-binding</keyword>
<feature type="domain" description="Metallo-beta-lactamase" evidence="5">
    <location>
        <begin position="58"/>
        <end position="268"/>
    </location>
</feature>
<dbReference type="RefSeq" id="WP_129971141.1">
    <property type="nucleotide sequence ID" value="NZ_JACCEW010000007.1"/>
</dbReference>
<dbReference type="Proteomes" id="UP000580517">
    <property type="component" value="Unassembled WGS sequence"/>
</dbReference>
<dbReference type="SUPFAM" id="SSF56281">
    <property type="entry name" value="Metallo-hydrolase/oxidoreductase"/>
    <property type="match status" value="1"/>
</dbReference>
<evidence type="ECO:0000256" key="2">
    <source>
        <dbReference type="ARBA" id="ARBA00022723"/>
    </source>
</evidence>
<dbReference type="OrthoDB" id="5443440at2"/>
<dbReference type="InterPro" id="IPR051013">
    <property type="entry name" value="MBL_superfamily_lactonases"/>
</dbReference>